<dbReference type="RefSeq" id="WP_090260490.1">
    <property type="nucleotide sequence ID" value="NZ_FNDS01000001.1"/>
</dbReference>
<evidence type="ECO:0008006" key="3">
    <source>
        <dbReference type="Google" id="ProtNLM"/>
    </source>
</evidence>
<evidence type="ECO:0000313" key="1">
    <source>
        <dbReference type="EMBL" id="SDH42880.1"/>
    </source>
</evidence>
<gene>
    <name evidence="1" type="ORF">SAMN05216272_101497</name>
</gene>
<reference evidence="2" key="1">
    <citation type="submission" date="2016-10" db="EMBL/GenBank/DDBJ databases">
        <authorList>
            <person name="Varghese N."/>
            <person name="Submissions S."/>
        </authorList>
    </citation>
    <scope>NUCLEOTIDE SEQUENCE [LARGE SCALE GENOMIC DNA]</scope>
    <source>
        <strain evidence="2">CCM 7469</strain>
    </source>
</reference>
<dbReference type="EMBL" id="FNDS01000001">
    <property type="protein sequence ID" value="SDH42880.1"/>
    <property type="molecule type" value="Genomic_DNA"/>
</dbReference>
<proteinExistence type="predicted"/>
<name>A0A1G8CDG3_9PSED</name>
<dbReference type="STRING" id="428992.SAMN05216272_101497"/>
<protein>
    <recommendedName>
        <fullName evidence="3">DNA binding domain-containing protein, excisionase family</fullName>
    </recommendedName>
</protein>
<dbReference type="OrthoDB" id="7013246at2"/>
<sequence length="70" mass="8199">MKGKETFSVELSEHSYYLTLERFAELIGMADQLPLLENWIDAGALPMRQFGEQRLVDLRALLERQERSEE</sequence>
<organism evidence="1 2">
    <name type="scientific">Pseudomonas panipatensis</name>
    <dbReference type="NCBI Taxonomy" id="428992"/>
    <lineage>
        <taxon>Bacteria</taxon>
        <taxon>Pseudomonadati</taxon>
        <taxon>Pseudomonadota</taxon>
        <taxon>Gammaproteobacteria</taxon>
        <taxon>Pseudomonadales</taxon>
        <taxon>Pseudomonadaceae</taxon>
        <taxon>Pseudomonas</taxon>
    </lineage>
</organism>
<dbReference type="Proteomes" id="UP000199636">
    <property type="component" value="Unassembled WGS sequence"/>
</dbReference>
<accession>A0A1G8CDG3</accession>
<dbReference type="AlphaFoldDB" id="A0A1G8CDG3"/>
<keyword evidence="2" id="KW-1185">Reference proteome</keyword>
<evidence type="ECO:0000313" key="2">
    <source>
        <dbReference type="Proteomes" id="UP000199636"/>
    </source>
</evidence>